<dbReference type="Proteomes" id="UP001189429">
    <property type="component" value="Unassembled WGS sequence"/>
</dbReference>
<evidence type="ECO:0008006" key="3">
    <source>
        <dbReference type="Google" id="ProtNLM"/>
    </source>
</evidence>
<accession>A0ABN9WU40</accession>
<dbReference type="InterPro" id="IPR036514">
    <property type="entry name" value="SGNH_hydro_sf"/>
</dbReference>
<dbReference type="SUPFAM" id="SSF52266">
    <property type="entry name" value="SGNH hydrolase"/>
    <property type="match status" value="1"/>
</dbReference>
<sequence>MEYPWGPLRVALPTALLVASGAGVLAATRLRRRPCELADVLGGAGQGRPRRVCAVFVGDSLTQGSLSANWLEVLAERHPGQGEFVNCGLNMRPSGDMLDGPGLDLLEGAAAAAPERGVVVMLGTNDLIRFDLLSWPLRPTAASFVLEYALRVREIATRLQALSEEDQLKPRIAPRAGRGPRLGGRALRARDGRCRAARGPLGARMPLRAPVAEATEAALVRAKRAPRRRWRAAARVRRGGVAPAPGASALAALRRQDADGFGAGCRGPAPPRR</sequence>
<protein>
    <recommendedName>
        <fullName evidence="3">SGNH hydrolase-type esterase domain-containing protein</fullName>
    </recommendedName>
</protein>
<organism evidence="1 2">
    <name type="scientific">Prorocentrum cordatum</name>
    <dbReference type="NCBI Taxonomy" id="2364126"/>
    <lineage>
        <taxon>Eukaryota</taxon>
        <taxon>Sar</taxon>
        <taxon>Alveolata</taxon>
        <taxon>Dinophyceae</taxon>
        <taxon>Prorocentrales</taxon>
        <taxon>Prorocentraceae</taxon>
        <taxon>Prorocentrum</taxon>
    </lineage>
</organism>
<reference evidence="1" key="1">
    <citation type="submission" date="2023-10" db="EMBL/GenBank/DDBJ databases">
        <authorList>
            <person name="Chen Y."/>
            <person name="Shah S."/>
            <person name="Dougan E. K."/>
            <person name="Thang M."/>
            <person name="Chan C."/>
        </authorList>
    </citation>
    <scope>NUCLEOTIDE SEQUENCE [LARGE SCALE GENOMIC DNA]</scope>
</reference>
<gene>
    <name evidence="1" type="ORF">PCOR1329_LOCUS70560</name>
</gene>
<dbReference type="Gene3D" id="3.40.50.1110">
    <property type="entry name" value="SGNH hydrolase"/>
    <property type="match status" value="1"/>
</dbReference>
<comment type="caution">
    <text evidence="1">The sequence shown here is derived from an EMBL/GenBank/DDBJ whole genome shotgun (WGS) entry which is preliminary data.</text>
</comment>
<keyword evidence="2" id="KW-1185">Reference proteome</keyword>
<evidence type="ECO:0000313" key="1">
    <source>
        <dbReference type="EMBL" id="CAK0890281.1"/>
    </source>
</evidence>
<dbReference type="EMBL" id="CAUYUJ010019328">
    <property type="protein sequence ID" value="CAK0890281.1"/>
    <property type="molecule type" value="Genomic_DNA"/>
</dbReference>
<proteinExistence type="predicted"/>
<name>A0ABN9WU40_9DINO</name>
<evidence type="ECO:0000313" key="2">
    <source>
        <dbReference type="Proteomes" id="UP001189429"/>
    </source>
</evidence>